<evidence type="ECO:0000313" key="5">
    <source>
        <dbReference type="Proteomes" id="UP001297092"/>
    </source>
</evidence>
<sequence length="686" mass="74792">MKTRLNLFIVLLSLPFLALAQQPWQWAKRGGSASTQQNGTAFREEVVDMATDPNGNVYMVSNIGGDNLEVDGATLDFHFPSDFFGNVRRDATGGLLMSYDCEGNFRWSKLVSGSLDGRIVALETDTLGHVYITAGVFPATKDGFGNEHRARFDTDTIVPYSANERKYKQQIYMVRYDTLGNMERFHTFQPDSITLTEASRTILVPDMAVDPNGTQHLLIHAYDDARSGNSYFPIVENDTLPVGDYIIKYDVQGNYLGNIKLDMELEIDYGGSNLKINHDPVRKAYYMSGYNSTPYTGTYQDSLWVGGQLVDSPLFVAKFDSLGNSTWLKQGSPGIVQSNRFDSKPQIDHQGNIYLAGIFNQTNSQQTTFNGFTPQVPTNRSFPVIVKMDADGNLIYGVNASSTSSESPTPSLSLAGDRISFTGSHGGITWGGFSFPFDPNSGYDAYLARFDARTGAILSMDSIASNRGFAEYPTAIATDRRGNTYVGGRFQGRMFAGGDTLTNVHYGVGTDYFLVKAGADNCGCALPQGAYAYTGTGGTVDFAYTGTMDYDTLEWGFDDGTVLTSTANTIAHTFTEAREHWVCVTAYNACGHDTWCSLIDPFSLATGALEKGSFSLYPNPVGGALNIDAQEPMDYVLYDLGGKRLMEGGLGRGANVLDTSTLQSGFYMLRLKNGAGAVATVKVVRE</sequence>
<dbReference type="NCBIfam" id="TIGR04183">
    <property type="entry name" value="Por_Secre_tail"/>
    <property type="match status" value="1"/>
</dbReference>
<proteinExistence type="predicted"/>
<dbReference type="Gene3D" id="2.60.40.10">
    <property type="entry name" value="Immunoglobulins"/>
    <property type="match status" value="1"/>
</dbReference>
<evidence type="ECO:0000259" key="3">
    <source>
        <dbReference type="PROSITE" id="PS50093"/>
    </source>
</evidence>
<dbReference type="InterPro" id="IPR000601">
    <property type="entry name" value="PKD_dom"/>
</dbReference>
<organism evidence="4 5">
    <name type="scientific">Aequorivita echinoideorum</name>
    <dbReference type="NCBI Taxonomy" id="1549647"/>
    <lineage>
        <taxon>Bacteria</taxon>
        <taxon>Pseudomonadati</taxon>
        <taxon>Bacteroidota</taxon>
        <taxon>Flavobacteriia</taxon>
        <taxon>Flavobacteriales</taxon>
        <taxon>Flavobacteriaceae</taxon>
        <taxon>Aequorivita</taxon>
    </lineage>
</organism>
<feature type="chain" id="PRO_5045324308" evidence="2">
    <location>
        <begin position="21"/>
        <end position="686"/>
    </location>
</feature>
<dbReference type="PROSITE" id="PS50093">
    <property type="entry name" value="PKD"/>
    <property type="match status" value="1"/>
</dbReference>
<dbReference type="CDD" id="cd00146">
    <property type="entry name" value="PKD"/>
    <property type="match status" value="1"/>
</dbReference>
<protein>
    <submittedName>
        <fullName evidence="4">T9SS type A sorting domain-containing protein</fullName>
    </submittedName>
</protein>
<dbReference type="Pfam" id="PF18962">
    <property type="entry name" value="Por_Secre_tail"/>
    <property type="match status" value="1"/>
</dbReference>
<feature type="domain" description="PKD" evidence="3">
    <location>
        <begin position="539"/>
        <end position="591"/>
    </location>
</feature>
<dbReference type="InterPro" id="IPR026444">
    <property type="entry name" value="Secre_tail"/>
</dbReference>
<dbReference type="PANTHER" id="PTHR35580">
    <property type="entry name" value="CELL SURFACE GLYCOPROTEIN (S-LAYER PROTEIN)-LIKE PROTEIN"/>
    <property type="match status" value="1"/>
</dbReference>
<reference evidence="4 5" key="1">
    <citation type="submission" date="2021-05" db="EMBL/GenBank/DDBJ databases">
        <title>Aequorivita echinoideorum JCM 30378 genome.</title>
        <authorList>
            <person name="Zhang H."/>
            <person name="Li C."/>
        </authorList>
    </citation>
    <scope>NUCLEOTIDE SEQUENCE [LARGE SCALE GENOMIC DNA]</scope>
    <source>
        <strain evidence="4 5">JCM30378</strain>
    </source>
</reference>
<name>A0ABS5S579_9FLAO</name>
<evidence type="ECO:0000256" key="2">
    <source>
        <dbReference type="SAM" id="SignalP"/>
    </source>
</evidence>
<gene>
    <name evidence="4" type="ORF">KIV10_09300</name>
</gene>
<evidence type="ECO:0000256" key="1">
    <source>
        <dbReference type="ARBA" id="ARBA00022729"/>
    </source>
</evidence>
<dbReference type="PANTHER" id="PTHR35580:SF1">
    <property type="entry name" value="PHYTASE-LIKE DOMAIN-CONTAINING PROTEIN"/>
    <property type="match status" value="1"/>
</dbReference>
<feature type="signal peptide" evidence="2">
    <location>
        <begin position="1"/>
        <end position="20"/>
    </location>
</feature>
<comment type="caution">
    <text evidence="4">The sequence shown here is derived from an EMBL/GenBank/DDBJ whole genome shotgun (WGS) entry which is preliminary data.</text>
</comment>
<keyword evidence="1 2" id="KW-0732">Signal</keyword>
<accession>A0ABS5S579</accession>
<dbReference type="SUPFAM" id="SSF49299">
    <property type="entry name" value="PKD domain"/>
    <property type="match status" value="1"/>
</dbReference>
<evidence type="ECO:0000313" key="4">
    <source>
        <dbReference type="EMBL" id="MBT0608377.1"/>
    </source>
</evidence>
<keyword evidence="5" id="KW-1185">Reference proteome</keyword>
<dbReference type="InterPro" id="IPR013783">
    <property type="entry name" value="Ig-like_fold"/>
</dbReference>
<dbReference type="EMBL" id="JAHCTB010000004">
    <property type="protein sequence ID" value="MBT0608377.1"/>
    <property type="molecule type" value="Genomic_DNA"/>
</dbReference>
<dbReference type="InterPro" id="IPR052918">
    <property type="entry name" value="Motility_Chemotaxis_Reg"/>
</dbReference>
<dbReference type="InterPro" id="IPR035986">
    <property type="entry name" value="PKD_dom_sf"/>
</dbReference>
<dbReference type="Proteomes" id="UP001297092">
    <property type="component" value="Unassembled WGS sequence"/>
</dbReference>
<dbReference type="RefSeq" id="WP_214113251.1">
    <property type="nucleotide sequence ID" value="NZ_JAHCTB010000004.1"/>
</dbReference>